<dbReference type="HAMAP" id="MF_00454">
    <property type="entry name" value="FluC"/>
    <property type="match status" value="1"/>
</dbReference>
<evidence type="ECO:0000256" key="8">
    <source>
        <dbReference type="ARBA" id="ARBA00035585"/>
    </source>
</evidence>
<protein>
    <recommendedName>
        <fullName evidence="10">Fluoride-specific ion channel FluC</fullName>
    </recommendedName>
</protein>
<dbReference type="NCBIfam" id="TIGR00494">
    <property type="entry name" value="crcB"/>
    <property type="match status" value="1"/>
</dbReference>
<feature type="binding site" evidence="10">
    <location>
        <position position="72"/>
    </location>
    <ligand>
        <name>Na(+)</name>
        <dbReference type="ChEBI" id="CHEBI:29101"/>
        <note>structural</note>
    </ligand>
</feature>
<proteinExistence type="inferred from homology"/>
<dbReference type="AlphaFoldDB" id="A0A147K8D9"/>
<comment type="subcellular location">
    <subcellularLocation>
        <location evidence="1 10">Cell membrane</location>
        <topology evidence="1 10">Multi-pass membrane protein</topology>
    </subcellularLocation>
</comment>
<comment type="function">
    <text evidence="9 10">Fluoride-specific ion channel. Important for reducing fluoride concentration in the cell, thus reducing its toxicity.</text>
</comment>
<comment type="caution">
    <text evidence="11">The sequence shown here is derived from an EMBL/GenBank/DDBJ whole genome shotgun (WGS) entry which is preliminary data.</text>
</comment>
<comment type="similarity">
    <text evidence="7 10">Belongs to the fluoride channel Fluc/FEX (TC 1.A.43) family.</text>
</comment>
<keyword evidence="12" id="KW-1185">Reference proteome</keyword>
<gene>
    <name evidence="10" type="primary">fluC</name>
    <name evidence="10" type="synonym">crcB</name>
    <name evidence="11" type="ORF">Q75_07710</name>
</gene>
<keyword evidence="10" id="KW-0915">Sodium</keyword>
<feature type="transmembrane region" description="Helical" evidence="10">
    <location>
        <begin position="62"/>
        <end position="82"/>
    </location>
</feature>
<evidence type="ECO:0000313" key="12">
    <source>
        <dbReference type="Proteomes" id="UP000074108"/>
    </source>
</evidence>
<feature type="transmembrane region" description="Helical" evidence="10">
    <location>
        <begin position="31"/>
        <end position="50"/>
    </location>
</feature>
<dbReference type="GO" id="GO:0140114">
    <property type="term" value="P:cellular detoxification of fluoride"/>
    <property type="evidence" value="ECO:0007669"/>
    <property type="project" value="UniProtKB-UniRule"/>
</dbReference>
<evidence type="ECO:0000256" key="5">
    <source>
        <dbReference type="ARBA" id="ARBA00023136"/>
    </source>
</evidence>
<evidence type="ECO:0000256" key="9">
    <source>
        <dbReference type="ARBA" id="ARBA00049940"/>
    </source>
</evidence>
<keyword evidence="2 10" id="KW-1003">Cell membrane</keyword>
<dbReference type="Pfam" id="PF02537">
    <property type="entry name" value="CRCB"/>
    <property type="match status" value="1"/>
</dbReference>
<dbReference type="GO" id="GO:0062054">
    <property type="term" value="F:fluoride channel activity"/>
    <property type="evidence" value="ECO:0007669"/>
    <property type="project" value="UniProtKB-UniRule"/>
</dbReference>
<dbReference type="PATRIC" id="fig|1150625.3.peg.1625"/>
<evidence type="ECO:0000256" key="4">
    <source>
        <dbReference type="ARBA" id="ARBA00022989"/>
    </source>
</evidence>
<keyword evidence="10" id="KW-0813">Transport</keyword>
<name>A0A147K8D9_9BACI</name>
<evidence type="ECO:0000313" key="11">
    <source>
        <dbReference type="EMBL" id="KUP06418.1"/>
    </source>
</evidence>
<dbReference type="EMBL" id="LDYG01000028">
    <property type="protein sequence ID" value="KUP06418.1"/>
    <property type="molecule type" value="Genomic_DNA"/>
</dbReference>
<feature type="binding site" evidence="10">
    <location>
        <position position="69"/>
    </location>
    <ligand>
        <name>Na(+)</name>
        <dbReference type="ChEBI" id="CHEBI:29101"/>
        <note>structural</note>
    </ligand>
</feature>
<dbReference type="PANTHER" id="PTHR28259">
    <property type="entry name" value="FLUORIDE EXPORT PROTEIN 1-RELATED"/>
    <property type="match status" value="1"/>
</dbReference>
<keyword evidence="5 10" id="KW-0472">Membrane</keyword>
<comment type="catalytic activity">
    <reaction evidence="8">
        <text>fluoride(in) = fluoride(out)</text>
        <dbReference type="Rhea" id="RHEA:76159"/>
        <dbReference type="ChEBI" id="CHEBI:17051"/>
    </reaction>
    <physiologicalReaction direction="left-to-right" evidence="8">
        <dbReference type="Rhea" id="RHEA:76160"/>
    </physiologicalReaction>
</comment>
<evidence type="ECO:0000256" key="7">
    <source>
        <dbReference type="ARBA" id="ARBA00035120"/>
    </source>
</evidence>
<evidence type="ECO:0000256" key="1">
    <source>
        <dbReference type="ARBA" id="ARBA00004651"/>
    </source>
</evidence>
<evidence type="ECO:0000256" key="10">
    <source>
        <dbReference type="HAMAP-Rule" id="MF_00454"/>
    </source>
</evidence>
<comment type="activity regulation">
    <text evidence="10">Na(+) is not transported, but it plays an essential structural role and its presence is essential for fluoride channel function.</text>
</comment>
<keyword evidence="6 10" id="KW-0407">Ion channel</keyword>
<evidence type="ECO:0000256" key="3">
    <source>
        <dbReference type="ARBA" id="ARBA00022692"/>
    </source>
</evidence>
<keyword evidence="4 10" id="KW-1133">Transmembrane helix</keyword>
<feature type="transmembrane region" description="Helical" evidence="10">
    <location>
        <begin position="94"/>
        <end position="116"/>
    </location>
</feature>
<sequence>MNLLAIFFGGMIGSIVRYVLVESFISDFPYGILLVNLIGSFLLGGSSVLLHRKNIPRTVRIGFTTGLIGSFTTYSTFAVENIEMILMGEYFTSFIYSFVSLMGGYFMAYLGISIAFNTKGERSV</sequence>
<dbReference type="GO" id="GO:0005886">
    <property type="term" value="C:plasma membrane"/>
    <property type="evidence" value="ECO:0007669"/>
    <property type="project" value="UniProtKB-SubCell"/>
</dbReference>
<organism evidence="11 12">
    <name type="scientific">Bacillus coahuilensis p1.1.43</name>
    <dbReference type="NCBI Taxonomy" id="1150625"/>
    <lineage>
        <taxon>Bacteria</taxon>
        <taxon>Bacillati</taxon>
        <taxon>Bacillota</taxon>
        <taxon>Bacilli</taxon>
        <taxon>Bacillales</taxon>
        <taxon>Bacillaceae</taxon>
        <taxon>Bacillus</taxon>
    </lineage>
</organism>
<keyword evidence="3 10" id="KW-0812">Transmembrane</keyword>
<reference evidence="11 12" key="1">
    <citation type="journal article" date="2016" name="Front. Microbiol.">
        <title>Microevolution Analysis of Bacillus coahuilensis Unveils Differences in Phosphorus Acquisition Strategies and Their Regulation.</title>
        <authorList>
            <person name="Gomez-Lunar Z."/>
            <person name="Hernandez-Gonzalez I."/>
            <person name="Rodriguez-Torres M.D."/>
            <person name="Souza V."/>
            <person name="Olmedo-Alvarez G."/>
        </authorList>
    </citation>
    <scope>NUCLEOTIDE SEQUENCE [LARGE SCALE GENOMIC DNA]</scope>
    <source>
        <strain evidence="12">p1.1.43</strain>
    </source>
</reference>
<dbReference type="Proteomes" id="UP000074108">
    <property type="component" value="Unassembled WGS sequence"/>
</dbReference>
<keyword evidence="10" id="KW-0479">Metal-binding</keyword>
<dbReference type="InterPro" id="IPR003691">
    <property type="entry name" value="FluC"/>
</dbReference>
<dbReference type="GO" id="GO:0046872">
    <property type="term" value="F:metal ion binding"/>
    <property type="evidence" value="ECO:0007669"/>
    <property type="project" value="UniProtKB-KW"/>
</dbReference>
<evidence type="ECO:0000256" key="2">
    <source>
        <dbReference type="ARBA" id="ARBA00022475"/>
    </source>
</evidence>
<evidence type="ECO:0000256" key="6">
    <source>
        <dbReference type="ARBA" id="ARBA00023303"/>
    </source>
</evidence>
<dbReference type="PANTHER" id="PTHR28259:SF1">
    <property type="entry name" value="FLUORIDE EXPORT PROTEIN 1-RELATED"/>
    <property type="match status" value="1"/>
</dbReference>
<accession>A0A147K8D9</accession>
<keyword evidence="10" id="KW-0406">Ion transport</keyword>